<dbReference type="EMBL" id="CM039174">
    <property type="protein sequence ID" value="KAH9758476.1"/>
    <property type="molecule type" value="Genomic_DNA"/>
</dbReference>
<gene>
    <name evidence="1" type="ORF">KPL71_016705</name>
</gene>
<proteinExistence type="predicted"/>
<reference evidence="2" key="1">
    <citation type="journal article" date="2023" name="Hortic. Res.">
        <title>A chromosome-level phased genome enabling allele-level studies in sweet orange: a case study on citrus Huanglongbing tolerance.</title>
        <authorList>
            <person name="Wu B."/>
            <person name="Yu Q."/>
            <person name="Deng Z."/>
            <person name="Duan Y."/>
            <person name="Luo F."/>
            <person name="Gmitter F. Jr."/>
        </authorList>
    </citation>
    <scope>NUCLEOTIDE SEQUENCE [LARGE SCALE GENOMIC DNA]</scope>
    <source>
        <strain evidence="2">cv. Valencia</strain>
    </source>
</reference>
<evidence type="ECO:0000313" key="1">
    <source>
        <dbReference type="EMBL" id="KAH9758476.1"/>
    </source>
</evidence>
<evidence type="ECO:0000313" key="2">
    <source>
        <dbReference type="Proteomes" id="UP000829398"/>
    </source>
</evidence>
<organism evidence="1 2">
    <name type="scientific">Citrus sinensis</name>
    <name type="common">Sweet orange</name>
    <name type="synonym">Citrus aurantium var. sinensis</name>
    <dbReference type="NCBI Taxonomy" id="2711"/>
    <lineage>
        <taxon>Eukaryota</taxon>
        <taxon>Viridiplantae</taxon>
        <taxon>Streptophyta</taxon>
        <taxon>Embryophyta</taxon>
        <taxon>Tracheophyta</taxon>
        <taxon>Spermatophyta</taxon>
        <taxon>Magnoliopsida</taxon>
        <taxon>eudicotyledons</taxon>
        <taxon>Gunneridae</taxon>
        <taxon>Pentapetalae</taxon>
        <taxon>rosids</taxon>
        <taxon>malvids</taxon>
        <taxon>Sapindales</taxon>
        <taxon>Rutaceae</taxon>
        <taxon>Aurantioideae</taxon>
        <taxon>Citrus</taxon>
    </lineage>
</organism>
<keyword evidence="2" id="KW-1185">Reference proteome</keyword>
<keyword evidence="1" id="KW-0808">Transferase</keyword>
<protein>
    <submittedName>
        <fullName evidence="1">Protein kinase domain-containing protein</fullName>
    </submittedName>
</protein>
<accession>A0ACB8KVY3</accession>
<sequence length="723" mass="81240">MLPERTDSSLSQRATDTAAERVIVAVRAEKVISKKALAWALTHVVHQGDGITLLAVFPAERTGRRFWRFPRWTGDCSSSHKEKSRDRICQISESCSQMVLQFHNQVEVRVRIKVVSGTSGSAVASEAMSNGANWVVLDKKLKQELKHCLEELHCNIVVMKNSRPKVLRLNLQSLNEEQTQYFSASASPVMAAVELQGNRMKHSTPLTSPERTSTSRISQQGLSSSSDRMSSLFLVYQQNPLFEGVDRGCYTSIDNQNHLDGSLLAPESTAERLITLSTNSTPSVASNCRSVFWIPQNHIVNEKPPKSKDYKDTNSRSPSSRTLLHKFIQFDQDTRAAGLEFNQSHHKSYGSNTSIRNAVPLGRTSSIPPPLCSLCQHKAPIFGKPPRRFSYKELEEATDGFSDTNFLAEGGFGVVYRGLLRDGQAVAVKMLKFGGSQADADFCREVRVLSCAQHRNVVLLIGFCIDGKKRVLVYEYICNGSLDFHLHGKKTAPLDWQSRVKIAIGAARGLRYLHEDCRVGCIVHRDMRPNNILLTHDFEPLVADFGLARWHAEWNTSTDERVIGTSGYLAPEYIDGGRITEKVDLYAFGVTLLELITGQRTSQLQFYKSQHVLSDWFHPLAALQPDHILDKVHRLIDPFLVSEQAHNYTHQLQAMARAAFLCLSRDPESRPPMSKVCCLHSSKFFVSFAIFFSLGTIYRCCLQIFRSLGYLKKQIQTFLCLLI</sequence>
<comment type="caution">
    <text evidence="1">The sequence shown here is derived from an EMBL/GenBank/DDBJ whole genome shotgun (WGS) entry which is preliminary data.</text>
</comment>
<name>A0ACB8KVY3_CITSI</name>
<keyword evidence="1" id="KW-0418">Kinase</keyword>
<dbReference type="Proteomes" id="UP000829398">
    <property type="component" value="Chromosome 5"/>
</dbReference>